<gene>
    <name evidence="7" type="ORF">HXX76_008325</name>
</gene>
<reference evidence="7" key="1">
    <citation type="journal article" date="2020" name="bioRxiv">
        <title>Comparative genomics of Chlamydomonas.</title>
        <authorList>
            <person name="Craig R.J."/>
            <person name="Hasan A.R."/>
            <person name="Ness R.W."/>
            <person name="Keightley P.D."/>
        </authorList>
    </citation>
    <scope>NUCLEOTIDE SEQUENCE</scope>
    <source>
        <strain evidence="7">SAG 7.73</strain>
    </source>
</reference>
<accession>A0A835VXS9</accession>
<dbReference type="InterPro" id="IPR036412">
    <property type="entry name" value="HAD-like_sf"/>
</dbReference>
<dbReference type="SUPFAM" id="SSF56784">
    <property type="entry name" value="HAD-like"/>
    <property type="match status" value="1"/>
</dbReference>
<dbReference type="GO" id="GO:0046872">
    <property type="term" value="F:metal ion binding"/>
    <property type="evidence" value="ECO:0007669"/>
    <property type="project" value="UniProtKB-KW"/>
</dbReference>
<keyword evidence="3" id="KW-0378">Hydrolase</keyword>
<dbReference type="Pfam" id="PF05761">
    <property type="entry name" value="5_nucleotid"/>
    <property type="match status" value="1"/>
</dbReference>
<proteinExistence type="inferred from homology"/>
<evidence type="ECO:0000256" key="2">
    <source>
        <dbReference type="ARBA" id="ARBA00022723"/>
    </source>
</evidence>
<evidence type="ECO:0000313" key="8">
    <source>
        <dbReference type="Proteomes" id="UP000650467"/>
    </source>
</evidence>
<protein>
    <recommendedName>
        <fullName evidence="9">5'-nucleotidase</fullName>
    </recommendedName>
</protein>
<dbReference type="PANTHER" id="PTHR12103:SF15">
    <property type="entry name" value="CYTOSOLIC PURINE 5'-NUCLEOTIDASE"/>
    <property type="match status" value="1"/>
</dbReference>
<sequence>MSGHRVCTRLFWRHARQLAYQQRTPFASCGSSLASASSASTFGPASATDTHRGAHWASSSSTALRCFGSSGSAAAASQTAAPQVADAAHAASTSEASGSGRDSSSGTPQRHIYATKGYGSHPPPRRGSVPLWTDDAIPRLPRMPLQRRIFCNRALNLKQIKAVGYDMDYTLAQYKPDTFEGLAHKETVTKLIEVFRYPEELRQLDFQWDYMTKGLIIDKERGNMLKVDRHNYVKVAYHGFEELSAEKRKAIYNAHQSTHSGGGGVFEEAGGYAMVDTLFSLAEAYLYMQLVDMKDGSAAAAGSNGGVKPGFEVLQRKSYKDLYRDLRTAVDMCHRDGSLKRAVAANPEKFIHRDENLVHVLETQRAAGRTLFLATNSLFDYTNVVMNFLLLGKTGSQKTTDWLKYFDVVMVGCAKPSFFQHRAPLFSIDVNTGMLRNTDNGAPIIPIDEQDMSVDMSPSPVDVGGNGSGAAPALRNPALAAATGAEGLRPGAGAGLRAAALGGGNVFQGGWYGDLHKMLGVTEGSQVLYIGDHIYGDIVKSKKDIGWRTMLVVPELELELEKAGRSTKMADELRQLRQLRDEYDDRIQRLRWSIAQGAAAAASGGARGPEADEATQDAQQLLEAAEVDRAQLKARHSALLRAHHKQFHPIWGQLMKTGHQNSRFAHQIERYACLYTSHVSNLAFFSPDKSWMGRMDVMAHEAEGEVWDAVDAGLEAAGAPPSGAEMDVGV</sequence>
<feature type="region of interest" description="Disordered" evidence="6">
    <location>
        <begin position="86"/>
        <end position="125"/>
    </location>
</feature>
<dbReference type="PANTHER" id="PTHR12103">
    <property type="entry name" value="5'-NUCLEOTIDASE DOMAIN-CONTAINING"/>
    <property type="match status" value="1"/>
</dbReference>
<dbReference type="OrthoDB" id="10252832at2759"/>
<evidence type="ECO:0000256" key="4">
    <source>
        <dbReference type="ARBA" id="ARBA00022842"/>
    </source>
</evidence>
<name>A0A835VXS9_CHLIN</name>
<dbReference type="EMBL" id="JAEHOC010000019">
    <property type="protein sequence ID" value="KAG2433257.1"/>
    <property type="molecule type" value="Genomic_DNA"/>
</dbReference>
<comment type="similarity">
    <text evidence="1">Belongs to the 5'(3')-deoxyribonucleotidase family.</text>
</comment>
<dbReference type="GO" id="GO:0008253">
    <property type="term" value="F:5'-nucleotidase activity"/>
    <property type="evidence" value="ECO:0007669"/>
    <property type="project" value="TreeGrafter"/>
</dbReference>
<keyword evidence="4" id="KW-0460">Magnesium</keyword>
<keyword evidence="8" id="KW-1185">Reference proteome</keyword>
<dbReference type="NCBIfam" id="TIGR02244">
    <property type="entry name" value="HAD-IG-Ncltidse"/>
    <property type="match status" value="1"/>
</dbReference>
<evidence type="ECO:0008006" key="9">
    <source>
        <dbReference type="Google" id="ProtNLM"/>
    </source>
</evidence>
<dbReference type="InterPro" id="IPR023214">
    <property type="entry name" value="HAD_sf"/>
</dbReference>
<dbReference type="Gene3D" id="3.40.50.1000">
    <property type="entry name" value="HAD superfamily/HAD-like"/>
    <property type="match status" value="1"/>
</dbReference>
<keyword evidence="2" id="KW-0479">Metal-binding</keyword>
<feature type="compositionally biased region" description="Low complexity" evidence="6">
    <location>
        <begin position="86"/>
        <end position="106"/>
    </location>
</feature>
<dbReference type="Proteomes" id="UP000650467">
    <property type="component" value="Unassembled WGS sequence"/>
</dbReference>
<evidence type="ECO:0000256" key="6">
    <source>
        <dbReference type="SAM" id="MobiDB-lite"/>
    </source>
</evidence>
<evidence type="ECO:0000256" key="1">
    <source>
        <dbReference type="ARBA" id="ARBA00009589"/>
    </source>
</evidence>
<evidence type="ECO:0000256" key="5">
    <source>
        <dbReference type="SAM" id="Coils"/>
    </source>
</evidence>
<dbReference type="InterPro" id="IPR008380">
    <property type="entry name" value="HAD-SF_hydro_IG_5-nucl"/>
</dbReference>
<feature type="coiled-coil region" evidence="5">
    <location>
        <begin position="569"/>
        <end position="642"/>
    </location>
</feature>
<dbReference type="AlphaFoldDB" id="A0A835VXS9"/>
<evidence type="ECO:0000256" key="3">
    <source>
        <dbReference type="ARBA" id="ARBA00022801"/>
    </source>
</evidence>
<evidence type="ECO:0000313" key="7">
    <source>
        <dbReference type="EMBL" id="KAG2433257.1"/>
    </source>
</evidence>
<keyword evidence="5" id="KW-0175">Coiled coil</keyword>
<organism evidence="7 8">
    <name type="scientific">Chlamydomonas incerta</name>
    <dbReference type="NCBI Taxonomy" id="51695"/>
    <lineage>
        <taxon>Eukaryota</taxon>
        <taxon>Viridiplantae</taxon>
        <taxon>Chlorophyta</taxon>
        <taxon>core chlorophytes</taxon>
        <taxon>Chlorophyceae</taxon>
        <taxon>CS clade</taxon>
        <taxon>Chlamydomonadales</taxon>
        <taxon>Chlamydomonadaceae</taxon>
        <taxon>Chlamydomonas</taxon>
    </lineage>
</organism>
<comment type="caution">
    <text evidence="7">The sequence shown here is derived from an EMBL/GenBank/DDBJ whole genome shotgun (WGS) entry which is preliminary data.</text>
</comment>